<dbReference type="PATRIC" id="fig|471514.4.peg.2747"/>
<dbReference type="OrthoDB" id="9802065at2"/>
<dbReference type="GO" id="GO:0005829">
    <property type="term" value="C:cytosol"/>
    <property type="evidence" value="ECO:0007669"/>
    <property type="project" value="TreeGrafter"/>
</dbReference>
<comment type="caution">
    <text evidence="12">The sequence shown here is derived from an EMBL/GenBank/DDBJ whole genome shotgun (WGS) entry which is preliminary data.</text>
</comment>
<dbReference type="EC" id="3.5.4.10" evidence="10"/>
<dbReference type="EC" id="2.1.2.3" evidence="10"/>
<gene>
    <name evidence="10 12" type="primary">purH</name>
    <name evidence="12" type="ORF">AN477_04510</name>
</gene>
<evidence type="ECO:0000256" key="8">
    <source>
        <dbReference type="ARBA" id="ARBA00050488"/>
    </source>
</evidence>
<dbReference type="PANTHER" id="PTHR11692:SF0">
    <property type="entry name" value="BIFUNCTIONAL PURINE BIOSYNTHESIS PROTEIN ATIC"/>
    <property type="match status" value="1"/>
</dbReference>
<evidence type="ECO:0000256" key="2">
    <source>
        <dbReference type="ARBA" id="ARBA00004954"/>
    </source>
</evidence>
<dbReference type="STRING" id="471514.AN477_04510"/>
<comment type="similarity">
    <text evidence="3 10">Belongs to the PurH family.</text>
</comment>
<dbReference type="UniPathway" id="UPA00074">
    <property type="reaction ID" value="UER00133"/>
</dbReference>
<keyword evidence="7 10" id="KW-0511">Multifunctional enzyme</keyword>
<comment type="domain">
    <text evidence="10">The IMP cyclohydrolase activity resides in the N-terminal region.</text>
</comment>
<dbReference type="HAMAP" id="MF_00139">
    <property type="entry name" value="PurH"/>
    <property type="match status" value="1"/>
</dbReference>
<dbReference type="SMART" id="SM00798">
    <property type="entry name" value="AICARFT_IMPCHas"/>
    <property type="match status" value="1"/>
</dbReference>
<evidence type="ECO:0000256" key="10">
    <source>
        <dbReference type="HAMAP-Rule" id="MF_00139"/>
    </source>
</evidence>
<dbReference type="AlphaFoldDB" id="A0A0P9CZ64"/>
<dbReference type="SMART" id="SM00851">
    <property type="entry name" value="MGS"/>
    <property type="match status" value="1"/>
</dbReference>
<evidence type="ECO:0000256" key="6">
    <source>
        <dbReference type="ARBA" id="ARBA00022801"/>
    </source>
</evidence>
<evidence type="ECO:0000313" key="12">
    <source>
        <dbReference type="EMBL" id="KPV45025.1"/>
    </source>
</evidence>
<dbReference type="PANTHER" id="PTHR11692">
    <property type="entry name" value="BIFUNCTIONAL PURINE BIOSYNTHESIS PROTEIN PURH"/>
    <property type="match status" value="1"/>
</dbReference>
<evidence type="ECO:0000259" key="11">
    <source>
        <dbReference type="PROSITE" id="PS51855"/>
    </source>
</evidence>
<dbReference type="Gene3D" id="3.40.50.1380">
    <property type="entry name" value="Methylglyoxal synthase-like domain"/>
    <property type="match status" value="1"/>
</dbReference>
<keyword evidence="4 10" id="KW-0808">Transferase</keyword>
<evidence type="ECO:0000256" key="9">
    <source>
        <dbReference type="ARBA" id="ARBA00050687"/>
    </source>
</evidence>
<sequence length="544" mass="58580">MQRLALVSVFDKTGIVDFCHDLVAAGYGILSTGGTARTLADAGIDVTAVEDYTGFPEMMDGRVKTLHPKIHGGLLALRDDEGHMKSLHEHGISMIDVVVVNLYPFEQTIAKPNVTFEEAVEMIDIGGPSMLRAAAKNHPFVIPVVDPVDYGWIGKRLRAGEELTQIERRTLAGKVFQTTGVYDAAITAYFQTQLQSGADTMEIGSAETARTAAQTGSDAAGAAESEWPTIYTVSFEHKQALRYGENPHQKAHFYADSKASPATIAAAVQLQGKELSYNNIQDADAALRILRDLDDLSSPAVVAVKHMNPCGVGIGDSVMQAFVRAYEADPVSIFGGIIASNRTVDEALAERLTDMFLEIVIAPDFTEGARTQFARKKNVRLLTVDMKAPLWLPGEHSFRRVSGGLLVQDVDVSGEMPDWNVVTKRQPSADEVRALQFAWKIVKHVKSNAIVLATDASTIGIGAGQMNRVGAAEIAIRQAGPKAQGSVLASDAFFPMRDTVDTAAAAGVRAIIQPGGSIKDKDSIAAADEHDIAMVFTGRRHFLH</sequence>
<dbReference type="GO" id="GO:0003937">
    <property type="term" value="F:IMP cyclohydrolase activity"/>
    <property type="evidence" value="ECO:0007669"/>
    <property type="project" value="UniProtKB-UniRule"/>
</dbReference>
<dbReference type="InterPro" id="IPR016193">
    <property type="entry name" value="Cytidine_deaminase-like"/>
</dbReference>
<dbReference type="FunFam" id="3.40.140.20:FF:000001">
    <property type="entry name" value="Bifunctional purine biosynthesis protein PurH"/>
    <property type="match status" value="1"/>
</dbReference>
<dbReference type="CDD" id="cd01421">
    <property type="entry name" value="IMPCH"/>
    <property type="match status" value="1"/>
</dbReference>
<name>A0A0P9CZ64_9BACL</name>
<dbReference type="NCBIfam" id="NF002049">
    <property type="entry name" value="PRK00881.1"/>
    <property type="match status" value="1"/>
</dbReference>
<protein>
    <recommendedName>
        <fullName evidence="10">Bifunctional purine biosynthesis protein PurH</fullName>
    </recommendedName>
    <domain>
        <recommendedName>
            <fullName evidence="10">Phosphoribosylaminoimidazolecarboxamide formyltransferase</fullName>
            <ecNumber evidence="10">2.1.2.3</ecNumber>
        </recommendedName>
        <alternativeName>
            <fullName evidence="10">AICAR transformylase</fullName>
        </alternativeName>
    </domain>
    <domain>
        <recommendedName>
            <fullName evidence="10">IMP cyclohydrolase</fullName>
            <ecNumber evidence="10">3.5.4.10</ecNumber>
        </recommendedName>
        <alternativeName>
            <fullName evidence="10">ATIC</fullName>
        </alternativeName>
        <alternativeName>
            <fullName evidence="10">IMP synthase</fullName>
        </alternativeName>
        <alternativeName>
            <fullName evidence="10">Inosinicase</fullName>
        </alternativeName>
    </domain>
</protein>
<feature type="domain" description="MGS-like" evidence="11">
    <location>
        <begin position="1"/>
        <end position="145"/>
    </location>
</feature>
<keyword evidence="6 10" id="KW-0378">Hydrolase</keyword>
<dbReference type="SUPFAM" id="SSF52335">
    <property type="entry name" value="Methylglyoxal synthase-like"/>
    <property type="match status" value="1"/>
</dbReference>
<keyword evidence="5 10" id="KW-0658">Purine biosynthesis</keyword>
<dbReference type="GO" id="GO:0004643">
    <property type="term" value="F:phosphoribosylaminoimidazolecarboxamide formyltransferase activity"/>
    <property type="evidence" value="ECO:0007669"/>
    <property type="project" value="UniProtKB-UniRule"/>
</dbReference>
<dbReference type="SUPFAM" id="SSF53927">
    <property type="entry name" value="Cytidine deaminase-like"/>
    <property type="match status" value="1"/>
</dbReference>
<dbReference type="FunFam" id="3.40.50.1380:FF:000001">
    <property type="entry name" value="Bifunctional purine biosynthesis protein PurH"/>
    <property type="match status" value="1"/>
</dbReference>
<dbReference type="Pfam" id="PF01808">
    <property type="entry name" value="AICARFT_IMPCHas"/>
    <property type="match status" value="1"/>
</dbReference>
<keyword evidence="13" id="KW-1185">Reference proteome</keyword>
<comment type="catalytic activity">
    <reaction evidence="8 10">
        <text>(6R)-10-formyltetrahydrofolate + 5-amino-1-(5-phospho-beta-D-ribosyl)imidazole-4-carboxamide = 5-formamido-1-(5-phospho-D-ribosyl)imidazole-4-carboxamide + (6S)-5,6,7,8-tetrahydrofolate</text>
        <dbReference type="Rhea" id="RHEA:22192"/>
        <dbReference type="ChEBI" id="CHEBI:57453"/>
        <dbReference type="ChEBI" id="CHEBI:58467"/>
        <dbReference type="ChEBI" id="CHEBI:58475"/>
        <dbReference type="ChEBI" id="CHEBI:195366"/>
        <dbReference type="EC" id="2.1.2.3"/>
    </reaction>
</comment>
<reference evidence="12 13" key="1">
    <citation type="submission" date="2015-09" db="EMBL/GenBank/DDBJ databases">
        <title>Draft genome sequence of Alicyclobacillus ferrooxydans DSM 22381.</title>
        <authorList>
            <person name="Hemp J."/>
        </authorList>
    </citation>
    <scope>NUCLEOTIDE SEQUENCE [LARGE SCALE GENOMIC DNA]</scope>
    <source>
        <strain evidence="12 13">TC-34</strain>
    </source>
</reference>
<comment type="pathway">
    <text evidence="2 10">Purine metabolism; IMP biosynthesis via de novo pathway; 5-formamido-1-(5-phospho-D-ribosyl)imidazole-4-carboxamide from 5-amino-1-(5-phospho-D-ribosyl)imidazole-4-carboxamide (10-formyl THF route): step 1/1.</text>
</comment>
<dbReference type="PIRSF" id="PIRSF000414">
    <property type="entry name" value="AICARFT_IMPCHas"/>
    <property type="match status" value="1"/>
</dbReference>
<dbReference type="Gene3D" id="3.40.140.20">
    <property type="match status" value="2"/>
</dbReference>
<dbReference type="PROSITE" id="PS51855">
    <property type="entry name" value="MGS"/>
    <property type="match status" value="1"/>
</dbReference>
<dbReference type="Pfam" id="PF02142">
    <property type="entry name" value="MGS"/>
    <property type="match status" value="1"/>
</dbReference>
<evidence type="ECO:0000256" key="5">
    <source>
        <dbReference type="ARBA" id="ARBA00022755"/>
    </source>
</evidence>
<dbReference type="EMBL" id="LJCO01000017">
    <property type="protein sequence ID" value="KPV45025.1"/>
    <property type="molecule type" value="Genomic_DNA"/>
</dbReference>
<evidence type="ECO:0000256" key="3">
    <source>
        <dbReference type="ARBA" id="ARBA00007667"/>
    </source>
</evidence>
<dbReference type="Proteomes" id="UP000050482">
    <property type="component" value="Unassembled WGS sequence"/>
</dbReference>
<dbReference type="InterPro" id="IPR024051">
    <property type="entry name" value="AICAR_Tfase_dup_dom_sf"/>
</dbReference>
<evidence type="ECO:0000256" key="7">
    <source>
        <dbReference type="ARBA" id="ARBA00023268"/>
    </source>
</evidence>
<dbReference type="NCBIfam" id="TIGR00355">
    <property type="entry name" value="purH"/>
    <property type="match status" value="1"/>
</dbReference>
<dbReference type="InterPro" id="IPR011607">
    <property type="entry name" value="MGS-like_dom"/>
</dbReference>
<accession>A0A0P9CZ64</accession>
<dbReference type="GO" id="GO:0006189">
    <property type="term" value="P:'de novo' IMP biosynthetic process"/>
    <property type="evidence" value="ECO:0007669"/>
    <property type="project" value="UniProtKB-UniRule"/>
</dbReference>
<evidence type="ECO:0000256" key="4">
    <source>
        <dbReference type="ARBA" id="ARBA00022679"/>
    </source>
</evidence>
<dbReference type="RefSeq" id="WP_054967981.1">
    <property type="nucleotide sequence ID" value="NZ_LJCO01000017.1"/>
</dbReference>
<evidence type="ECO:0000256" key="1">
    <source>
        <dbReference type="ARBA" id="ARBA00004844"/>
    </source>
</evidence>
<dbReference type="InterPro" id="IPR002695">
    <property type="entry name" value="PurH-like"/>
</dbReference>
<evidence type="ECO:0000313" key="13">
    <source>
        <dbReference type="Proteomes" id="UP000050482"/>
    </source>
</evidence>
<proteinExistence type="inferred from homology"/>
<comment type="pathway">
    <text evidence="1 10">Purine metabolism; IMP biosynthesis via de novo pathway; IMP from 5-formamido-1-(5-phospho-D-ribosyl)imidazole-4-carboxamide: step 1/1.</text>
</comment>
<comment type="catalytic activity">
    <reaction evidence="9 10">
        <text>IMP + H2O = 5-formamido-1-(5-phospho-D-ribosyl)imidazole-4-carboxamide</text>
        <dbReference type="Rhea" id="RHEA:18445"/>
        <dbReference type="ChEBI" id="CHEBI:15377"/>
        <dbReference type="ChEBI" id="CHEBI:58053"/>
        <dbReference type="ChEBI" id="CHEBI:58467"/>
        <dbReference type="EC" id="3.5.4.10"/>
    </reaction>
</comment>
<dbReference type="FunFam" id="3.40.140.20:FF:000002">
    <property type="entry name" value="Bifunctional purine biosynthesis protein PurH"/>
    <property type="match status" value="1"/>
</dbReference>
<organism evidence="12 13">
    <name type="scientific">Alicyclobacillus ferrooxydans</name>
    <dbReference type="NCBI Taxonomy" id="471514"/>
    <lineage>
        <taxon>Bacteria</taxon>
        <taxon>Bacillati</taxon>
        <taxon>Bacillota</taxon>
        <taxon>Bacilli</taxon>
        <taxon>Bacillales</taxon>
        <taxon>Alicyclobacillaceae</taxon>
        <taxon>Alicyclobacillus</taxon>
    </lineage>
</organism>
<dbReference type="InterPro" id="IPR036914">
    <property type="entry name" value="MGS-like_dom_sf"/>
</dbReference>